<dbReference type="EMBL" id="QWEY01000002">
    <property type="protein sequence ID" value="RGP38302.1"/>
    <property type="molecule type" value="Genomic_DNA"/>
</dbReference>
<gene>
    <name evidence="2" type="ORF">D1012_05615</name>
</gene>
<dbReference type="GO" id="GO:0016746">
    <property type="term" value="F:acyltransferase activity"/>
    <property type="evidence" value="ECO:0007669"/>
    <property type="project" value="UniProtKB-KW"/>
</dbReference>
<dbReference type="InterPro" id="IPR045746">
    <property type="entry name" value="ACT14924-like_Acyltransf_dom"/>
</dbReference>
<reference evidence="2 3" key="1">
    <citation type="submission" date="2018-08" db="EMBL/GenBank/DDBJ databases">
        <title>Flavobacterium tibetense sp. nov., isolated from a wetland YonghuCo on Tibetan Plateau.</title>
        <authorList>
            <person name="Phurbu D."/>
            <person name="Lu H."/>
            <person name="Xing P."/>
        </authorList>
    </citation>
    <scope>NUCLEOTIDE SEQUENCE [LARGE SCALE GENOMIC DNA]</scope>
    <source>
        <strain evidence="2 3">DJC</strain>
    </source>
</reference>
<dbReference type="AlphaFoldDB" id="A0A411Z5K6"/>
<accession>A0A411Z5K6</accession>
<comment type="caution">
    <text evidence="2">The sequence shown here is derived from an EMBL/GenBank/DDBJ whole genome shotgun (WGS) entry which is preliminary data.</text>
</comment>
<evidence type="ECO:0000313" key="3">
    <source>
        <dbReference type="Proteomes" id="UP000284547"/>
    </source>
</evidence>
<dbReference type="Pfam" id="PF19576">
    <property type="entry name" value="Acyltransf_2"/>
    <property type="match status" value="1"/>
</dbReference>
<proteinExistence type="predicted"/>
<name>A0A411Z5K6_9RHOB</name>
<organism evidence="2 3">
    <name type="scientific">Pseudotabrizicola alkalilacus</name>
    <dbReference type="NCBI Taxonomy" id="2305252"/>
    <lineage>
        <taxon>Bacteria</taxon>
        <taxon>Pseudomonadati</taxon>
        <taxon>Pseudomonadota</taxon>
        <taxon>Alphaproteobacteria</taxon>
        <taxon>Rhodobacterales</taxon>
        <taxon>Paracoccaceae</taxon>
        <taxon>Pseudotabrizicola</taxon>
    </lineage>
</organism>
<dbReference type="CDD" id="cd07986">
    <property type="entry name" value="LPLAT_ACT14924-like"/>
    <property type="match status" value="1"/>
</dbReference>
<feature type="domain" description="Putative acyltransferase ACT14924-like acyltransferase" evidence="1">
    <location>
        <begin position="99"/>
        <end position="248"/>
    </location>
</feature>
<protein>
    <submittedName>
        <fullName evidence="2">Acyltransferase</fullName>
    </submittedName>
</protein>
<evidence type="ECO:0000313" key="2">
    <source>
        <dbReference type="EMBL" id="RGP38302.1"/>
    </source>
</evidence>
<keyword evidence="2" id="KW-0012">Acyltransferase</keyword>
<keyword evidence="2" id="KW-0808">Transferase</keyword>
<sequence length="302" mass="33877">MVVQKGRRIVTEHPQIDTRIGDGTDLVPRDRPYDMRRLSYAGSFSNPVKAGAIRAIEWATAKITLLRLIREFERAGAPFGSPFWPKALRHMGIRIDTPPEEVAHIPPTGPVVVVSNHPHGLVDGMILAEIVNRVRSDFRILTRSLLTGIPEVEEFMIPVPFPHEENAREAGLVMRNLTMEHLKRGGVIILFPAGKVAMSEGFFGPAVEAEWNVFTHKMIQRSGATIVPVHFTGQNSRLFLIANKLSDTLRQGLLLYEIKRALFKPQRPFIGAAIPATELTKWEGNPRGFLAWLRQHTLDLGR</sequence>
<keyword evidence="3" id="KW-1185">Reference proteome</keyword>
<dbReference type="OrthoDB" id="1113830at2"/>
<evidence type="ECO:0000259" key="1">
    <source>
        <dbReference type="Pfam" id="PF19576"/>
    </source>
</evidence>
<dbReference type="Proteomes" id="UP000284547">
    <property type="component" value="Unassembled WGS sequence"/>
</dbReference>